<dbReference type="EMBL" id="CP136513">
    <property type="protein sequence ID" value="WOD20099.1"/>
    <property type="molecule type" value="Genomic_DNA"/>
</dbReference>
<accession>A0ABZ0ETW8</accession>
<sequence length="207" mass="21750">MGTAWEDPVKNRKQLTVFAGSSITGGKWSGVFSNAIKEFNRLSTAHALGVVLTQTTQAPDSNGPGGANVQFEAGAGSVNFTAFGQAFSVSVDGKALAGHTSQVMLSFNGVARIAKAFIVVPVTPEIGDLGRRVAGDGIKLLIAVHELFHACGLSSTDHNPDDLFNGFPQAIKGGTPAEDRIEVNHHKRLPPLFLSSMTIGAVQALWK</sequence>
<dbReference type="Proteomes" id="UP001302652">
    <property type="component" value="Chromosome 1"/>
</dbReference>
<keyword evidence="2" id="KW-1185">Reference proteome</keyword>
<dbReference type="RefSeq" id="WP_317022072.1">
    <property type="nucleotide sequence ID" value="NZ_CP136513.1"/>
</dbReference>
<protein>
    <recommendedName>
        <fullName evidence="3">Peptidase M10 metallopeptidase domain-containing protein</fullName>
    </recommendedName>
</protein>
<name>A0ABZ0ETW8_9BURK</name>
<evidence type="ECO:0008006" key="3">
    <source>
        <dbReference type="Google" id="ProtNLM"/>
    </source>
</evidence>
<gene>
    <name evidence="1" type="ORF">RW095_28290</name>
</gene>
<proteinExistence type="predicted"/>
<evidence type="ECO:0000313" key="2">
    <source>
        <dbReference type="Proteomes" id="UP001302652"/>
    </source>
</evidence>
<evidence type="ECO:0000313" key="1">
    <source>
        <dbReference type="EMBL" id="WOD20099.1"/>
    </source>
</evidence>
<reference evidence="1 2" key="1">
    <citation type="submission" date="2023-10" db="EMBL/GenBank/DDBJ databases">
        <title>Surface-active antibiotics is a multifunctional adaptation for post-fire microbes.</title>
        <authorList>
            <person name="Liu M.D."/>
            <person name="Du Y."/>
            <person name="Koupaei S.K."/>
            <person name="Kim N.R."/>
            <person name="Zhang W."/>
            <person name="Traxler M.F."/>
        </authorList>
    </citation>
    <scope>NUCLEOTIDE SEQUENCE [LARGE SCALE GENOMIC DNA]</scope>
    <source>
        <strain evidence="1 2">F3</strain>
    </source>
</reference>
<organism evidence="1 2">
    <name type="scientific">Paraburkholderia kirstenboschensis</name>
    <dbReference type="NCBI Taxonomy" id="1245436"/>
    <lineage>
        <taxon>Bacteria</taxon>
        <taxon>Pseudomonadati</taxon>
        <taxon>Pseudomonadota</taxon>
        <taxon>Betaproteobacteria</taxon>
        <taxon>Burkholderiales</taxon>
        <taxon>Burkholderiaceae</taxon>
        <taxon>Paraburkholderia</taxon>
    </lineage>
</organism>